<accession>A0AAD9FJT6</accession>
<feature type="transmembrane region" description="Helical" evidence="9">
    <location>
        <begin position="157"/>
        <end position="177"/>
    </location>
</feature>
<organism evidence="11 12">
    <name type="scientific">Papiliotrema laurentii</name>
    <name type="common">Cryptococcus laurentii</name>
    <dbReference type="NCBI Taxonomy" id="5418"/>
    <lineage>
        <taxon>Eukaryota</taxon>
        <taxon>Fungi</taxon>
        <taxon>Dikarya</taxon>
        <taxon>Basidiomycota</taxon>
        <taxon>Agaricomycotina</taxon>
        <taxon>Tremellomycetes</taxon>
        <taxon>Tremellales</taxon>
        <taxon>Rhynchogastremaceae</taxon>
        <taxon>Papiliotrema</taxon>
    </lineage>
</organism>
<dbReference type="InterPro" id="IPR003663">
    <property type="entry name" value="Sugar/inositol_transpt"/>
</dbReference>
<evidence type="ECO:0000256" key="5">
    <source>
        <dbReference type="ARBA" id="ARBA00022989"/>
    </source>
</evidence>
<dbReference type="InterPro" id="IPR005828">
    <property type="entry name" value="MFS_sugar_transport-like"/>
</dbReference>
<evidence type="ECO:0000313" key="11">
    <source>
        <dbReference type="EMBL" id="KAK1921910.1"/>
    </source>
</evidence>
<evidence type="ECO:0000259" key="10">
    <source>
        <dbReference type="PROSITE" id="PS50850"/>
    </source>
</evidence>
<dbReference type="GO" id="GO:0005351">
    <property type="term" value="F:carbohydrate:proton symporter activity"/>
    <property type="evidence" value="ECO:0007669"/>
    <property type="project" value="TreeGrafter"/>
</dbReference>
<gene>
    <name evidence="11" type="ORF">DB88DRAFT_547660</name>
</gene>
<feature type="transmembrane region" description="Helical" evidence="9">
    <location>
        <begin position="124"/>
        <end position="145"/>
    </location>
</feature>
<sequence>MRSLLGKKGEPLQTLMNFCVVVPVFLAMGFSLSFLGGVTRYKTFYTQFPQINTATTTGTVKSHNSLIQGTTVSSLNLGAALGCLSTMYLGNKLGRRRTVMLGAIIALVGTVLQCSAFSLPQLIVSRIILGSGLGMMSSTVPVWQSETSKVHKRGHHVIVDGICIAAGIAMASWLTFGFSKANTETSWNWRLPCMTTGILAIVVICFTFAFPESPRWLALKGRYDEAREVIALVDDVEPDSEHVNFILSSISSINEQYAETASFTSLFKYGQEKMLYRLILASATQLFSQMSGSALITYYSEQLFATVGLSHDLSKILGATDLTFKLICCAIPFLTIERFGRRKLLIIAASGMSTCMFCLAICGSQVTDDNLAPAYVAIVFAFVFVFFYPIGFLGVNFLYSQEVITTRYRAPASGISTAVHWLSAFVVACELATTFPIAHAHPLVTTPIGFSSLGWKFYLVWGSVAMSIIPSVYFFYPETTGLSVEEIDRVFIDTPSVFATVHYAELRRRQKLANPDQVPGEIEQFENPKVKEEQFEQALVNSRT</sequence>
<evidence type="ECO:0000256" key="9">
    <source>
        <dbReference type="SAM" id="Phobius"/>
    </source>
</evidence>
<dbReference type="EMBL" id="JAODAN010000009">
    <property type="protein sequence ID" value="KAK1921910.1"/>
    <property type="molecule type" value="Genomic_DNA"/>
</dbReference>
<dbReference type="InterPro" id="IPR020846">
    <property type="entry name" value="MFS_dom"/>
</dbReference>
<comment type="caution">
    <text evidence="11">The sequence shown here is derived from an EMBL/GenBank/DDBJ whole genome shotgun (WGS) entry which is preliminary data.</text>
</comment>
<dbReference type="PRINTS" id="PR00171">
    <property type="entry name" value="SUGRTRNSPORT"/>
</dbReference>
<evidence type="ECO:0000256" key="4">
    <source>
        <dbReference type="ARBA" id="ARBA00022692"/>
    </source>
</evidence>
<feature type="transmembrane region" description="Helical" evidence="9">
    <location>
        <begin position="12"/>
        <end position="35"/>
    </location>
</feature>
<dbReference type="NCBIfam" id="TIGR00879">
    <property type="entry name" value="SP"/>
    <property type="match status" value="1"/>
</dbReference>
<dbReference type="Gene3D" id="1.20.1250.20">
    <property type="entry name" value="MFS general substrate transporter like domains"/>
    <property type="match status" value="1"/>
</dbReference>
<feature type="transmembrane region" description="Helical" evidence="9">
    <location>
        <begin position="419"/>
        <end position="438"/>
    </location>
</feature>
<feature type="transmembrane region" description="Helical" evidence="9">
    <location>
        <begin position="344"/>
        <end position="366"/>
    </location>
</feature>
<keyword evidence="12" id="KW-1185">Reference proteome</keyword>
<keyword evidence="3 8" id="KW-0813">Transport</keyword>
<proteinExistence type="inferred from homology"/>
<dbReference type="PROSITE" id="PS50850">
    <property type="entry name" value="MFS"/>
    <property type="match status" value="1"/>
</dbReference>
<comment type="subcellular location">
    <subcellularLocation>
        <location evidence="1">Membrane</location>
        <topology evidence="1">Multi-pass membrane protein</topology>
    </subcellularLocation>
</comment>
<evidence type="ECO:0000256" key="6">
    <source>
        <dbReference type="ARBA" id="ARBA00023136"/>
    </source>
</evidence>
<comment type="similarity">
    <text evidence="2 8">Belongs to the major facilitator superfamily. Sugar transporter (TC 2.A.1.1) family.</text>
</comment>
<dbReference type="Pfam" id="PF00083">
    <property type="entry name" value="Sugar_tr"/>
    <property type="match status" value="1"/>
</dbReference>
<comment type="catalytic activity">
    <reaction evidence="7">
        <text>myo-inositol(out) + H(+)(out) = myo-inositol(in) + H(+)(in)</text>
        <dbReference type="Rhea" id="RHEA:60364"/>
        <dbReference type="ChEBI" id="CHEBI:15378"/>
        <dbReference type="ChEBI" id="CHEBI:17268"/>
    </reaction>
</comment>
<dbReference type="InterPro" id="IPR050360">
    <property type="entry name" value="MFS_Sugar_Transporters"/>
</dbReference>
<evidence type="ECO:0000313" key="12">
    <source>
        <dbReference type="Proteomes" id="UP001182556"/>
    </source>
</evidence>
<feature type="domain" description="Major facilitator superfamily (MFS) profile" evidence="10">
    <location>
        <begin position="17"/>
        <end position="480"/>
    </location>
</feature>
<evidence type="ECO:0000256" key="3">
    <source>
        <dbReference type="ARBA" id="ARBA00022448"/>
    </source>
</evidence>
<reference evidence="11" key="1">
    <citation type="submission" date="2023-02" db="EMBL/GenBank/DDBJ databases">
        <title>Identification and recombinant expression of a fungal hydrolase from Papiliotrema laurentii that hydrolyzes apple cutin and clears colloidal polyester polyurethane.</title>
        <authorList>
            <consortium name="DOE Joint Genome Institute"/>
            <person name="Roman V.A."/>
            <person name="Bojanowski C."/>
            <person name="Crable B.R."/>
            <person name="Wagner D.N."/>
            <person name="Hung C.S."/>
            <person name="Nadeau L.J."/>
            <person name="Schratz L."/>
            <person name="Haridas S."/>
            <person name="Pangilinan J."/>
            <person name="Lipzen A."/>
            <person name="Na H."/>
            <person name="Yan M."/>
            <person name="Ng V."/>
            <person name="Grigoriev I.V."/>
            <person name="Spatafora J.W."/>
            <person name="Barlow D."/>
            <person name="Biffinger J."/>
            <person name="Kelley-Loughnane N."/>
            <person name="Varaljay V.A."/>
            <person name="Crookes-Goodson W.J."/>
        </authorList>
    </citation>
    <scope>NUCLEOTIDE SEQUENCE</scope>
    <source>
        <strain evidence="11">5307AH</strain>
    </source>
</reference>
<keyword evidence="6 9" id="KW-0472">Membrane</keyword>
<dbReference type="InterPro" id="IPR036259">
    <property type="entry name" value="MFS_trans_sf"/>
</dbReference>
<protein>
    <submittedName>
        <fullName evidence="11">General substrate transporter</fullName>
    </submittedName>
</protein>
<name>A0AAD9FJT6_PAPLA</name>
<dbReference type="SUPFAM" id="SSF103473">
    <property type="entry name" value="MFS general substrate transporter"/>
    <property type="match status" value="1"/>
</dbReference>
<keyword evidence="4 9" id="KW-0812">Transmembrane</keyword>
<feature type="transmembrane region" description="Helical" evidence="9">
    <location>
        <begin position="189"/>
        <end position="210"/>
    </location>
</feature>
<dbReference type="PANTHER" id="PTHR48022">
    <property type="entry name" value="PLASTIDIC GLUCOSE TRANSPORTER 4"/>
    <property type="match status" value="1"/>
</dbReference>
<feature type="transmembrane region" description="Helical" evidence="9">
    <location>
        <begin position="372"/>
        <end position="399"/>
    </location>
</feature>
<dbReference type="PANTHER" id="PTHR48022:SF45">
    <property type="entry name" value="MAJOR FACILITATOR SUPERFAMILY (MFS) PROFILE DOMAIN-CONTAINING PROTEIN-RELATED"/>
    <property type="match status" value="1"/>
</dbReference>
<keyword evidence="5 9" id="KW-1133">Transmembrane helix</keyword>
<evidence type="ECO:0000256" key="7">
    <source>
        <dbReference type="ARBA" id="ARBA00049119"/>
    </source>
</evidence>
<dbReference type="Proteomes" id="UP001182556">
    <property type="component" value="Unassembled WGS sequence"/>
</dbReference>
<feature type="transmembrane region" description="Helical" evidence="9">
    <location>
        <begin position="99"/>
        <end position="118"/>
    </location>
</feature>
<dbReference type="GO" id="GO:0016020">
    <property type="term" value="C:membrane"/>
    <property type="evidence" value="ECO:0007669"/>
    <property type="project" value="UniProtKB-SubCell"/>
</dbReference>
<evidence type="ECO:0000256" key="2">
    <source>
        <dbReference type="ARBA" id="ARBA00010992"/>
    </source>
</evidence>
<feature type="transmembrane region" description="Helical" evidence="9">
    <location>
        <begin position="458"/>
        <end position="476"/>
    </location>
</feature>
<evidence type="ECO:0000256" key="1">
    <source>
        <dbReference type="ARBA" id="ARBA00004141"/>
    </source>
</evidence>
<dbReference type="AlphaFoldDB" id="A0AAD9FJT6"/>
<evidence type="ECO:0000256" key="8">
    <source>
        <dbReference type="RuleBase" id="RU003346"/>
    </source>
</evidence>